<name>A0A2D3VFT0_9PEZI</name>
<feature type="compositionally biased region" description="Low complexity" evidence="1">
    <location>
        <begin position="240"/>
        <end position="257"/>
    </location>
</feature>
<feature type="region of interest" description="Disordered" evidence="1">
    <location>
        <begin position="284"/>
        <end position="324"/>
    </location>
</feature>
<keyword evidence="3" id="KW-1185">Reference proteome</keyword>
<evidence type="ECO:0000313" key="3">
    <source>
        <dbReference type="Proteomes" id="UP000225277"/>
    </source>
</evidence>
<organism evidence="2 3">
    <name type="scientific">Ramularia collo-cygni</name>
    <dbReference type="NCBI Taxonomy" id="112498"/>
    <lineage>
        <taxon>Eukaryota</taxon>
        <taxon>Fungi</taxon>
        <taxon>Dikarya</taxon>
        <taxon>Ascomycota</taxon>
        <taxon>Pezizomycotina</taxon>
        <taxon>Dothideomycetes</taxon>
        <taxon>Dothideomycetidae</taxon>
        <taxon>Mycosphaerellales</taxon>
        <taxon>Mycosphaerellaceae</taxon>
        <taxon>Ramularia</taxon>
    </lineage>
</organism>
<feature type="region of interest" description="Disordered" evidence="1">
    <location>
        <begin position="133"/>
        <end position="187"/>
    </location>
</feature>
<gene>
    <name evidence="2" type="ORF">RCC_07609</name>
</gene>
<dbReference type="Proteomes" id="UP000225277">
    <property type="component" value="Unassembled WGS sequence"/>
</dbReference>
<dbReference type="EMBL" id="FJUY01000012">
    <property type="protein sequence ID" value="CZT21744.1"/>
    <property type="molecule type" value="Genomic_DNA"/>
</dbReference>
<evidence type="ECO:0000256" key="1">
    <source>
        <dbReference type="SAM" id="MobiDB-lite"/>
    </source>
</evidence>
<dbReference type="AlphaFoldDB" id="A0A2D3VFT0"/>
<dbReference type="GeneID" id="35602724"/>
<reference evidence="2 3" key="1">
    <citation type="submission" date="2016-03" db="EMBL/GenBank/DDBJ databases">
        <authorList>
            <person name="Ploux O."/>
        </authorList>
    </citation>
    <scope>NUCLEOTIDE SEQUENCE [LARGE SCALE GENOMIC DNA]</scope>
    <source>
        <strain evidence="2 3">URUG2</strain>
    </source>
</reference>
<evidence type="ECO:0000313" key="2">
    <source>
        <dbReference type="EMBL" id="CZT21744.1"/>
    </source>
</evidence>
<accession>A0A2D3VFT0</accession>
<feature type="region of interest" description="Disordered" evidence="1">
    <location>
        <begin position="240"/>
        <end position="270"/>
    </location>
</feature>
<protein>
    <submittedName>
        <fullName evidence="2">Uncharacterized protein</fullName>
    </submittedName>
</protein>
<dbReference type="RefSeq" id="XP_023628633.1">
    <property type="nucleotide sequence ID" value="XM_023772865.1"/>
</dbReference>
<sequence length="324" mass="34902">MALRATGAKRLICSQVPHLTGGLLPILHSPTSWRTPASSHPICGRRPCRALVLPWTHRNHTATSTSTSSRATATRFAFPSRHHPYAEKGHAVHWCLLGQQDPHRQQHQQQSDGYEIISAPPHLRKKAMPCTGAFLDTQDPHRQQHQQQQSDGCELRDGNTCASSPKPDRATAGAPTALPPQPASAPSYADHADLGLLLTTIISTSTSAIMASTSFMPPHLQRKAMPCTSASASYAKPACATTGAPTASQPASASSYAELTPPDSPHTESEKLLANLHLASLEDTSATLYEIEDKPEDENEDEDDNYSTDNEFVSGTDSDDDDGF</sequence>
<feature type="compositionally biased region" description="Acidic residues" evidence="1">
    <location>
        <begin position="293"/>
        <end position="306"/>
    </location>
</feature>
<proteinExistence type="predicted"/>